<evidence type="ECO:0000313" key="2">
    <source>
        <dbReference type="Proteomes" id="UP001497516"/>
    </source>
</evidence>
<dbReference type="EMBL" id="OZ034814">
    <property type="protein sequence ID" value="CAL1358973.1"/>
    <property type="molecule type" value="Genomic_DNA"/>
</dbReference>
<evidence type="ECO:0000313" key="1">
    <source>
        <dbReference type="EMBL" id="CAL1358973.1"/>
    </source>
</evidence>
<dbReference type="Proteomes" id="UP001497516">
    <property type="component" value="Chromosome 10"/>
</dbReference>
<protein>
    <submittedName>
        <fullName evidence="1">Uncharacterized protein</fullName>
    </submittedName>
</protein>
<gene>
    <name evidence="1" type="ORF">LTRI10_LOCUS6493</name>
</gene>
<name>A0AAV2CT40_9ROSI</name>
<sequence>MAPRLREQEVDISPGVVKELAAKFKFGQASVSVVGNNGMIQILPPAAPCADVTTTAISLRSIVDDNCKMVVENLQMMAEIRQLMEESLNGLVRSSQQTSLKLASFSSMLDRRLDELLEATTENTNCLDKFKKYFIEPVVREISLPKNAIDPPPSIATEYTSALFFGGRTTQPRSGNLPPPAMSQPPLQQGDYDKNITNTFTTHVKQPSPVQTVTLKTVSEARPFLNMRVGGGLLAMDVLPQVCPTSLLSMLKRSGGCKPPGGRKRCMEAYHLTS</sequence>
<accession>A0AAV2CT40</accession>
<dbReference type="AlphaFoldDB" id="A0AAV2CT40"/>
<reference evidence="1 2" key="1">
    <citation type="submission" date="2024-04" db="EMBL/GenBank/DDBJ databases">
        <authorList>
            <person name="Fracassetti M."/>
        </authorList>
    </citation>
    <scope>NUCLEOTIDE SEQUENCE [LARGE SCALE GENOMIC DNA]</scope>
</reference>
<organism evidence="1 2">
    <name type="scientific">Linum trigynum</name>
    <dbReference type="NCBI Taxonomy" id="586398"/>
    <lineage>
        <taxon>Eukaryota</taxon>
        <taxon>Viridiplantae</taxon>
        <taxon>Streptophyta</taxon>
        <taxon>Embryophyta</taxon>
        <taxon>Tracheophyta</taxon>
        <taxon>Spermatophyta</taxon>
        <taxon>Magnoliopsida</taxon>
        <taxon>eudicotyledons</taxon>
        <taxon>Gunneridae</taxon>
        <taxon>Pentapetalae</taxon>
        <taxon>rosids</taxon>
        <taxon>fabids</taxon>
        <taxon>Malpighiales</taxon>
        <taxon>Linaceae</taxon>
        <taxon>Linum</taxon>
    </lineage>
</organism>
<keyword evidence="2" id="KW-1185">Reference proteome</keyword>
<proteinExistence type="predicted"/>